<organism evidence="12 13">
    <name type="scientific">Macrolepiota fuliginosa MF-IS2</name>
    <dbReference type="NCBI Taxonomy" id="1400762"/>
    <lineage>
        <taxon>Eukaryota</taxon>
        <taxon>Fungi</taxon>
        <taxon>Dikarya</taxon>
        <taxon>Basidiomycota</taxon>
        <taxon>Agaricomycotina</taxon>
        <taxon>Agaricomycetes</taxon>
        <taxon>Agaricomycetidae</taxon>
        <taxon>Agaricales</taxon>
        <taxon>Agaricineae</taxon>
        <taxon>Agaricaceae</taxon>
        <taxon>Macrolepiota</taxon>
    </lineage>
</organism>
<dbReference type="Gene3D" id="2.40.70.10">
    <property type="entry name" value="Acid Proteases"/>
    <property type="match status" value="2"/>
</dbReference>
<protein>
    <submittedName>
        <fullName evidence="12">Endopeptidase</fullName>
    </submittedName>
</protein>
<dbReference type="SUPFAM" id="SSF50630">
    <property type="entry name" value="Acid proteases"/>
    <property type="match status" value="1"/>
</dbReference>
<dbReference type="GO" id="GO:0004190">
    <property type="term" value="F:aspartic-type endopeptidase activity"/>
    <property type="evidence" value="ECO:0007669"/>
    <property type="project" value="UniProtKB-KW"/>
</dbReference>
<evidence type="ECO:0000256" key="8">
    <source>
        <dbReference type="PIRSR" id="PIRSR601461-2"/>
    </source>
</evidence>
<evidence type="ECO:0000256" key="10">
    <source>
        <dbReference type="SAM" id="SignalP"/>
    </source>
</evidence>
<evidence type="ECO:0000256" key="3">
    <source>
        <dbReference type="ARBA" id="ARBA00022750"/>
    </source>
</evidence>
<accession>A0A9P5X8G4</accession>
<evidence type="ECO:0000256" key="4">
    <source>
        <dbReference type="ARBA" id="ARBA00022801"/>
    </source>
</evidence>
<dbReference type="GO" id="GO:0006508">
    <property type="term" value="P:proteolysis"/>
    <property type="evidence" value="ECO:0007669"/>
    <property type="project" value="UniProtKB-KW"/>
</dbReference>
<dbReference type="PANTHER" id="PTHR47966:SF51">
    <property type="entry name" value="BETA-SITE APP-CLEAVING ENZYME, ISOFORM A-RELATED"/>
    <property type="match status" value="1"/>
</dbReference>
<dbReference type="EMBL" id="MU151353">
    <property type="protein sequence ID" value="KAF9444721.1"/>
    <property type="molecule type" value="Genomic_DNA"/>
</dbReference>
<dbReference type="InterPro" id="IPR001969">
    <property type="entry name" value="Aspartic_peptidase_AS"/>
</dbReference>
<evidence type="ECO:0000313" key="13">
    <source>
        <dbReference type="Proteomes" id="UP000807342"/>
    </source>
</evidence>
<dbReference type="AlphaFoldDB" id="A0A9P5X8G4"/>
<dbReference type="InterPro" id="IPR021109">
    <property type="entry name" value="Peptidase_aspartic_dom_sf"/>
</dbReference>
<keyword evidence="13" id="KW-1185">Reference proteome</keyword>
<dbReference type="PANTHER" id="PTHR47966">
    <property type="entry name" value="BETA-SITE APP-CLEAVING ENZYME, ISOFORM A-RELATED"/>
    <property type="match status" value="1"/>
</dbReference>
<feature type="chain" id="PRO_5040249126" evidence="10">
    <location>
        <begin position="20"/>
        <end position="394"/>
    </location>
</feature>
<evidence type="ECO:0000259" key="11">
    <source>
        <dbReference type="PROSITE" id="PS51767"/>
    </source>
</evidence>
<evidence type="ECO:0000256" key="2">
    <source>
        <dbReference type="ARBA" id="ARBA00022670"/>
    </source>
</evidence>
<dbReference type="Pfam" id="PF00026">
    <property type="entry name" value="Asp"/>
    <property type="match status" value="1"/>
</dbReference>
<evidence type="ECO:0000256" key="7">
    <source>
        <dbReference type="PIRSR" id="PIRSR601461-1"/>
    </source>
</evidence>
<dbReference type="PROSITE" id="PS51767">
    <property type="entry name" value="PEPTIDASE_A1"/>
    <property type="match status" value="1"/>
</dbReference>
<dbReference type="PRINTS" id="PR00792">
    <property type="entry name" value="PEPSIN"/>
</dbReference>
<keyword evidence="10" id="KW-0732">Signal</keyword>
<keyword evidence="2 9" id="KW-0645">Protease</keyword>
<proteinExistence type="inferred from homology"/>
<keyword evidence="3 9" id="KW-0064">Aspartyl protease</keyword>
<dbReference type="OrthoDB" id="771136at2759"/>
<evidence type="ECO:0000313" key="12">
    <source>
        <dbReference type="EMBL" id="KAF9444721.1"/>
    </source>
</evidence>
<sequence length="394" mass="42645">MLALLAPVFVGLFPLASEAKVYKLKLQKSIAVVDSSQLSNVWLTEKHGAPNGAQISFEGVGGHGVPLTNYVNVQYFTEISLGNPPQSFKVILDTGSSNLWAPSIKCTSSACSNLSKYDSGQSLTYKANGSDFRIEYSKADVLQGFVSNDVLTIGELRIQDQDFAEAVSKFGPILSRPGKFDGVLGLGYNTISINQIIPPFYNMVEQGLLDEPVFSFHLRNTNASDTNGGEAAFGGIDKIAYTGDIHYVPVRRKAYWEVEMQKVSLGDYVLELPANTGAAIDTGTSLFVLPTAVAETLNVRIGAKMSRDGSGYLVECARVLSLPDLSFWFGGRAFPLKASDYIVEPIQGLCYSPFTGRDISGPAGPVWLIGDVFLRRYFTVYNFGRSAVGFADSA</sequence>
<dbReference type="PROSITE" id="PS00141">
    <property type="entry name" value="ASP_PROTEASE"/>
    <property type="match status" value="2"/>
</dbReference>
<comment type="caution">
    <text evidence="12">The sequence shown here is derived from an EMBL/GenBank/DDBJ whole genome shotgun (WGS) entry which is preliminary data.</text>
</comment>
<dbReference type="InterPro" id="IPR001461">
    <property type="entry name" value="Aspartic_peptidase_A1"/>
</dbReference>
<keyword evidence="4 9" id="KW-0378">Hydrolase</keyword>
<evidence type="ECO:0000256" key="9">
    <source>
        <dbReference type="RuleBase" id="RU000454"/>
    </source>
</evidence>
<keyword evidence="6" id="KW-0325">Glycoprotein</keyword>
<dbReference type="Proteomes" id="UP000807342">
    <property type="component" value="Unassembled WGS sequence"/>
</dbReference>
<evidence type="ECO:0000256" key="6">
    <source>
        <dbReference type="ARBA" id="ARBA00023180"/>
    </source>
</evidence>
<keyword evidence="5 8" id="KW-1015">Disulfide bond</keyword>
<comment type="similarity">
    <text evidence="1 9">Belongs to the peptidase A1 family.</text>
</comment>
<dbReference type="FunFam" id="2.40.70.10:FF:000008">
    <property type="entry name" value="Cathepsin D"/>
    <property type="match status" value="1"/>
</dbReference>
<name>A0A9P5X8G4_9AGAR</name>
<dbReference type="FunFam" id="2.40.70.10:FF:000002">
    <property type="entry name" value="Vacuolar aspartic proteinase"/>
    <property type="match status" value="1"/>
</dbReference>
<gene>
    <name evidence="12" type="ORF">P691DRAFT_778069</name>
</gene>
<evidence type="ECO:0000256" key="5">
    <source>
        <dbReference type="ARBA" id="ARBA00023157"/>
    </source>
</evidence>
<reference evidence="12" key="1">
    <citation type="submission" date="2020-11" db="EMBL/GenBank/DDBJ databases">
        <authorList>
            <consortium name="DOE Joint Genome Institute"/>
            <person name="Ahrendt S."/>
            <person name="Riley R."/>
            <person name="Andreopoulos W."/>
            <person name="Labutti K."/>
            <person name="Pangilinan J."/>
            <person name="Ruiz-Duenas F.J."/>
            <person name="Barrasa J.M."/>
            <person name="Sanchez-Garcia M."/>
            <person name="Camarero S."/>
            <person name="Miyauchi S."/>
            <person name="Serrano A."/>
            <person name="Linde D."/>
            <person name="Babiker R."/>
            <person name="Drula E."/>
            <person name="Ayuso-Fernandez I."/>
            <person name="Pacheco R."/>
            <person name="Padilla G."/>
            <person name="Ferreira P."/>
            <person name="Barriuso J."/>
            <person name="Kellner H."/>
            <person name="Castanera R."/>
            <person name="Alfaro M."/>
            <person name="Ramirez L."/>
            <person name="Pisabarro A.G."/>
            <person name="Kuo A."/>
            <person name="Tritt A."/>
            <person name="Lipzen A."/>
            <person name="He G."/>
            <person name="Yan M."/>
            <person name="Ng V."/>
            <person name="Cullen D."/>
            <person name="Martin F."/>
            <person name="Rosso M.-N."/>
            <person name="Henrissat B."/>
            <person name="Hibbett D."/>
            <person name="Martinez A.T."/>
            <person name="Grigoriev I.V."/>
        </authorList>
    </citation>
    <scope>NUCLEOTIDE SEQUENCE</scope>
    <source>
        <strain evidence="12">MF-IS2</strain>
    </source>
</reference>
<feature type="active site" evidence="7">
    <location>
        <position position="281"/>
    </location>
</feature>
<feature type="signal peptide" evidence="10">
    <location>
        <begin position="1"/>
        <end position="19"/>
    </location>
</feature>
<feature type="domain" description="Peptidase A1" evidence="11">
    <location>
        <begin position="75"/>
        <end position="391"/>
    </location>
</feature>
<evidence type="ECO:0000256" key="1">
    <source>
        <dbReference type="ARBA" id="ARBA00007447"/>
    </source>
</evidence>
<feature type="disulfide bond" evidence="8">
    <location>
        <begin position="106"/>
        <end position="111"/>
    </location>
</feature>
<dbReference type="InterPro" id="IPR033121">
    <property type="entry name" value="PEPTIDASE_A1"/>
</dbReference>
<feature type="active site" evidence="7">
    <location>
        <position position="93"/>
    </location>
</feature>